<accession>A0A183TB39</accession>
<organism evidence="3">
    <name type="scientific">Schistocephalus solidus</name>
    <name type="common">Tapeworm</name>
    <dbReference type="NCBI Taxonomy" id="70667"/>
    <lineage>
        <taxon>Eukaryota</taxon>
        <taxon>Metazoa</taxon>
        <taxon>Spiralia</taxon>
        <taxon>Lophotrochozoa</taxon>
        <taxon>Platyhelminthes</taxon>
        <taxon>Cestoda</taxon>
        <taxon>Eucestoda</taxon>
        <taxon>Diphyllobothriidea</taxon>
        <taxon>Diphyllobothriidae</taxon>
        <taxon>Schistocephalus</taxon>
    </lineage>
</organism>
<gene>
    <name evidence="1" type="ORF">SSLN_LOCUS13687</name>
</gene>
<evidence type="ECO:0000313" key="1">
    <source>
        <dbReference type="EMBL" id="VDM00073.1"/>
    </source>
</evidence>
<dbReference type="AlphaFoldDB" id="A0A183TB39"/>
<reference evidence="3" key="1">
    <citation type="submission" date="2016-06" db="UniProtKB">
        <authorList>
            <consortium name="WormBaseParasite"/>
        </authorList>
    </citation>
    <scope>IDENTIFICATION</scope>
</reference>
<protein>
    <submittedName>
        <fullName evidence="3">Endo/exonuclease/phosphatase domain-containing protein</fullName>
    </submittedName>
</protein>
<dbReference type="OrthoDB" id="10030815at2759"/>
<reference evidence="1 2" key="2">
    <citation type="submission" date="2018-11" db="EMBL/GenBank/DDBJ databases">
        <authorList>
            <consortium name="Pathogen Informatics"/>
        </authorList>
    </citation>
    <scope>NUCLEOTIDE SEQUENCE [LARGE SCALE GENOMIC DNA]</scope>
    <source>
        <strain evidence="1 2">NST_G2</strain>
    </source>
</reference>
<evidence type="ECO:0000313" key="3">
    <source>
        <dbReference type="WBParaSite" id="SSLN_0001420201-mRNA-1"/>
    </source>
</evidence>
<dbReference type="Proteomes" id="UP000275846">
    <property type="component" value="Unassembled WGS sequence"/>
</dbReference>
<name>A0A183TB39_SCHSO</name>
<sequence>MHALLMSVSKADKEVVLDDFNARVGTDHAALEGELGPRGLGYCKVNDVLLRQNCADNSLLLTNAFFGLPRGKKATRMYPRSRHWYLLGHAFV</sequence>
<dbReference type="WBParaSite" id="SSLN_0001420201-mRNA-1">
    <property type="protein sequence ID" value="SSLN_0001420201-mRNA-1"/>
    <property type="gene ID" value="SSLN_0001420201"/>
</dbReference>
<evidence type="ECO:0000313" key="2">
    <source>
        <dbReference type="Proteomes" id="UP000275846"/>
    </source>
</evidence>
<keyword evidence="2" id="KW-1185">Reference proteome</keyword>
<proteinExistence type="predicted"/>
<dbReference type="EMBL" id="UYSU01038286">
    <property type="protein sequence ID" value="VDM00073.1"/>
    <property type="molecule type" value="Genomic_DNA"/>
</dbReference>